<feature type="domain" description="Luciferase-like" evidence="5">
    <location>
        <begin position="40"/>
        <end position="273"/>
    </location>
</feature>
<keyword evidence="3" id="KW-0560">Oxidoreductase</keyword>
<keyword evidence="1" id="KW-0285">Flavoprotein</keyword>
<sequence length="316" mass="34911">MRLRAPPPGKEIRLPPAGVVPDDARVRYSINIPNFGDFADPRAVARVAKAAEDAGWDGLFVWDHVVHDKRERRGLPFGDPWMLLTAAALATSRLRLGTLVTPVARRRPEQLARQVATLDALSGGRVIFSAGIGGPIEDEFGSFGDTTDAVVLAQRLDEGLGLLDRYWSGEPVTHEGRHYRVQDVELLPATVQQPRPPVWIGGFWPHRRPMLRAARWDGVVPLFKSATHGHPPAVEEVRELVAFVREHRERTGPFEVVLGGVSPGDPAEARELVGPLAEAGATWWDERQLQSSDDLHRLGPVLRRVEQGPPGYRARS</sequence>
<proteinExistence type="predicted"/>
<dbReference type="InterPro" id="IPR036661">
    <property type="entry name" value="Luciferase-like_sf"/>
</dbReference>
<organism evidence="6 7">
    <name type="scientific">Amycolatopsis magusensis</name>
    <dbReference type="NCBI Taxonomy" id="882444"/>
    <lineage>
        <taxon>Bacteria</taxon>
        <taxon>Bacillati</taxon>
        <taxon>Actinomycetota</taxon>
        <taxon>Actinomycetes</taxon>
        <taxon>Pseudonocardiales</taxon>
        <taxon>Pseudonocardiaceae</taxon>
        <taxon>Amycolatopsis</taxon>
    </lineage>
</organism>
<evidence type="ECO:0000313" key="7">
    <source>
        <dbReference type="Proteomes" id="UP000741013"/>
    </source>
</evidence>
<dbReference type="InterPro" id="IPR011251">
    <property type="entry name" value="Luciferase-like_dom"/>
</dbReference>
<dbReference type="PANTHER" id="PTHR42847">
    <property type="entry name" value="ALKANESULFONATE MONOOXYGENASE"/>
    <property type="match status" value="1"/>
</dbReference>
<dbReference type="EMBL" id="JAGGMS010000001">
    <property type="protein sequence ID" value="MBP2184168.1"/>
    <property type="molecule type" value="Genomic_DNA"/>
</dbReference>
<dbReference type="InterPro" id="IPR050172">
    <property type="entry name" value="SsuD_RutA_monooxygenase"/>
</dbReference>
<evidence type="ECO:0000313" key="6">
    <source>
        <dbReference type="EMBL" id="MBP2184168.1"/>
    </source>
</evidence>
<evidence type="ECO:0000256" key="2">
    <source>
        <dbReference type="ARBA" id="ARBA00022643"/>
    </source>
</evidence>
<keyword evidence="4" id="KW-0503">Monooxygenase</keyword>
<dbReference type="Gene3D" id="3.20.20.30">
    <property type="entry name" value="Luciferase-like domain"/>
    <property type="match status" value="1"/>
</dbReference>
<evidence type="ECO:0000256" key="3">
    <source>
        <dbReference type="ARBA" id="ARBA00023002"/>
    </source>
</evidence>
<dbReference type="PANTHER" id="PTHR42847:SF4">
    <property type="entry name" value="ALKANESULFONATE MONOOXYGENASE-RELATED"/>
    <property type="match status" value="1"/>
</dbReference>
<protein>
    <submittedName>
        <fullName evidence="6">Alkanesulfonate monooxygenase SsuD/methylene tetrahydromethanopterin reductase-like flavin-dependent oxidoreductase (Luciferase family)</fullName>
    </submittedName>
</protein>
<evidence type="ECO:0000256" key="1">
    <source>
        <dbReference type="ARBA" id="ARBA00022630"/>
    </source>
</evidence>
<dbReference type="Proteomes" id="UP000741013">
    <property type="component" value="Unassembled WGS sequence"/>
</dbReference>
<keyword evidence="7" id="KW-1185">Reference proteome</keyword>
<accession>A0ABS4PXX4</accession>
<dbReference type="SUPFAM" id="SSF51679">
    <property type="entry name" value="Bacterial luciferase-like"/>
    <property type="match status" value="1"/>
</dbReference>
<name>A0ABS4PXX4_9PSEU</name>
<evidence type="ECO:0000256" key="4">
    <source>
        <dbReference type="ARBA" id="ARBA00023033"/>
    </source>
</evidence>
<comment type="caution">
    <text evidence="6">The sequence shown here is derived from an EMBL/GenBank/DDBJ whole genome shotgun (WGS) entry which is preliminary data.</text>
</comment>
<evidence type="ECO:0000259" key="5">
    <source>
        <dbReference type="Pfam" id="PF00296"/>
    </source>
</evidence>
<dbReference type="RefSeq" id="WP_308158902.1">
    <property type="nucleotide sequence ID" value="NZ_JAGGMS010000001.1"/>
</dbReference>
<dbReference type="Pfam" id="PF00296">
    <property type="entry name" value="Bac_luciferase"/>
    <property type="match status" value="1"/>
</dbReference>
<gene>
    <name evidence="6" type="ORF">JOM49_005694</name>
</gene>
<keyword evidence="2" id="KW-0288">FMN</keyword>
<reference evidence="6 7" key="1">
    <citation type="submission" date="2021-03" db="EMBL/GenBank/DDBJ databases">
        <title>Sequencing the genomes of 1000 actinobacteria strains.</title>
        <authorList>
            <person name="Klenk H.-P."/>
        </authorList>
    </citation>
    <scope>NUCLEOTIDE SEQUENCE [LARGE SCALE GENOMIC DNA]</scope>
    <source>
        <strain evidence="6 7">DSM 45510</strain>
    </source>
</reference>